<protein>
    <submittedName>
        <fullName evidence="3">MCE-family protein</fullName>
    </submittedName>
</protein>
<dbReference type="InterPro" id="IPR024516">
    <property type="entry name" value="Mce_C"/>
</dbReference>
<dbReference type="InterPro" id="IPR003399">
    <property type="entry name" value="Mce/MlaD"/>
</dbReference>
<dbReference type="GO" id="GO:0051701">
    <property type="term" value="P:biological process involved in interaction with host"/>
    <property type="evidence" value="ECO:0007669"/>
    <property type="project" value="TreeGrafter"/>
</dbReference>
<proteinExistence type="predicted"/>
<evidence type="ECO:0000313" key="4">
    <source>
        <dbReference type="Proteomes" id="UP000028864"/>
    </source>
</evidence>
<gene>
    <name evidence="3" type="ORF">BN1047_02465</name>
</gene>
<evidence type="ECO:0000259" key="2">
    <source>
        <dbReference type="Pfam" id="PF11887"/>
    </source>
</evidence>
<reference evidence="3" key="2">
    <citation type="submission" date="2015-09" db="EMBL/GenBank/DDBJ databases">
        <title>Draft genome sequence of Mycobacterium neoaurum DSM 44074.</title>
        <authorList>
            <person name="Croce O."/>
            <person name="Robert C."/>
            <person name="Raoult D."/>
            <person name="Drancourt M."/>
        </authorList>
    </citation>
    <scope>NUCLEOTIDE SEQUENCE</scope>
    <source>
        <strain evidence="3">DSM 44074</strain>
    </source>
</reference>
<dbReference type="GO" id="GO:0005576">
    <property type="term" value="C:extracellular region"/>
    <property type="evidence" value="ECO:0007669"/>
    <property type="project" value="TreeGrafter"/>
</dbReference>
<feature type="domain" description="Mammalian cell entry C-terminal" evidence="2">
    <location>
        <begin position="126"/>
        <end position="279"/>
    </location>
</feature>
<dbReference type="RefSeq" id="WP_030136535.1">
    <property type="nucleotide sequence ID" value="NZ_LK021338.1"/>
</dbReference>
<dbReference type="InterPro" id="IPR052336">
    <property type="entry name" value="MlaD_Phospholipid_Transporter"/>
</dbReference>
<dbReference type="Pfam" id="PF02470">
    <property type="entry name" value="MlaD"/>
    <property type="match status" value="1"/>
</dbReference>
<accession>A0AAV2WJZ9</accession>
<dbReference type="Pfam" id="PF11887">
    <property type="entry name" value="Mce4_CUP1"/>
    <property type="match status" value="1"/>
</dbReference>
<feature type="domain" description="Mce/MlaD" evidence="1">
    <location>
        <begin position="40"/>
        <end position="111"/>
    </location>
</feature>
<evidence type="ECO:0000259" key="1">
    <source>
        <dbReference type="Pfam" id="PF02470"/>
    </source>
</evidence>
<dbReference type="AlphaFoldDB" id="A0AAV2WJZ9"/>
<evidence type="ECO:0000313" key="3">
    <source>
        <dbReference type="EMBL" id="CDQ44585.1"/>
    </source>
</evidence>
<dbReference type="PANTHER" id="PTHR33371">
    <property type="entry name" value="INTERMEMBRANE PHOSPHOLIPID TRANSPORT SYSTEM BINDING PROTEIN MLAD-RELATED"/>
    <property type="match status" value="1"/>
</dbReference>
<dbReference type="InterPro" id="IPR005693">
    <property type="entry name" value="Mce"/>
</dbReference>
<reference evidence="3" key="1">
    <citation type="submission" date="2014-05" db="EMBL/GenBank/DDBJ databases">
        <authorList>
            <person name="Urmite Genomes"/>
        </authorList>
    </citation>
    <scope>NUCLEOTIDE SEQUENCE</scope>
    <source>
        <strain evidence="3">DSM 44074</strain>
    </source>
</reference>
<dbReference type="NCBIfam" id="TIGR00996">
    <property type="entry name" value="Mtu_fam_mce"/>
    <property type="match status" value="1"/>
</dbReference>
<dbReference type="EMBL" id="LK021338">
    <property type="protein sequence ID" value="CDQ44585.1"/>
    <property type="molecule type" value="Genomic_DNA"/>
</dbReference>
<sequence>MSTFAKTAMKFGAFGLTMVVLTAGLFAIFSQYRSGSTAGYSAVFTDSSSLKSGDSVRVSGIRVGTVRSVELQPDNTVLVGFDADDNIRMSENTTVAVRYLNLVGDRYLELIDQPGSTRIRPPGARFGVEQTEPALNLDLLLGGLKPVIQGLNPTDVNSLTTSLIEILQGQGGGDLESLFARTSSFTSALADNGQTVESLIDNLNDTMAVLAEDGGKFSGAVDKLERLVTGLAAERDPIGESITALDNGTASLAGLLTQARPALSGTVDELTRMAPLLANDTDLARLDLLMQKTPQNYRKLVRLGSYGSWLNLYICGVTIRVSDLQGRTAHFPWVIQNTGRCGEP</sequence>
<organism evidence="3 4">
    <name type="scientific">Mycolicibacterium neoaurum</name>
    <name type="common">Mycobacterium neoaurum</name>
    <dbReference type="NCBI Taxonomy" id="1795"/>
    <lineage>
        <taxon>Bacteria</taxon>
        <taxon>Bacillati</taxon>
        <taxon>Actinomycetota</taxon>
        <taxon>Actinomycetes</taxon>
        <taxon>Mycobacteriales</taxon>
        <taxon>Mycobacteriaceae</taxon>
        <taxon>Mycolicibacterium</taxon>
    </lineage>
</organism>
<dbReference type="Proteomes" id="UP000028864">
    <property type="component" value="Unassembled WGS sequence"/>
</dbReference>
<dbReference type="PANTHER" id="PTHR33371:SF17">
    <property type="entry name" value="MCE-FAMILY PROTEIN MCE1B"/>
    <property type="match status" value="1"/>
</dbReference>
<name>A0AAV2WJZ9_MYCNE</name>